<evidence type="ECO:0000256" key="1">
    <source>
        <dbReference type="SAM" id="MobiDB-lite"/>
    </source>
</evidence>
<sequence length="173" mass="18387">MKKIQATTFAIALLLISNIGAAETKKPTEEKKAAAKTEVAKKEAPKAAEKSKAKKFPYYGQVAAITKRTLTIKTSEEAPERKIAVTAETQIMKNDKPATTDDVVVGQWVGGSVEKNAAGEETAATINLSAKQKKAKPAAKPAAKTEKKPAPKTKAEGETKTPKKTAEPSKKAE</sequence>
<dbReference type="RefSeq" id="WP_138086543.1">
    <property type="nucleotide sequence ID" value="NZ_VAUV01000008.1"/>
</dbReference>
<dbReference type="Proteomes" id="UP000306196">
    <property type="component" value="Unassembled WGS sequence"/>
</dbReference>
<feature type="chain" id="PRO_5024345925" description="DUF5666 domain-containing protein" evidence="2">
    <location>
        <begin position="22"/>
        <end position="173"/>
    </location>
</feature>
<accession>A0A5R8KE06</accession>
<gene>
    <name evidence="3" type="ORF">FEM03_12230</name>
</gene>
<reference evidence="3 4" key="1">
    <citation type="submission" date="2019-05" db="EMBL/GenBank/DDBJ databases">
        <title>Verrucobacter flavum gen. nov., sp. nov. a new member of the family Verrucomicrobiaceae.</title>
        <authorList>
            <person name="Szuroczki S."/>
            <person name="Abbaszade G."/>
            <person name="Szabo A."/>
            <person name="Felfoldi T."/>
            <person name="Schumann P."/>
            <person name="Boka K."/>
            <person name="Keki Z."/>
            <person name="Toumi M."/>
            <person name="Toth E."/>
        </authorList>
    </citation>
    <scope>NUCLEOTIDE SEQUENCE [LARGE SCALE GENOMIC DNA]</scope>
    <source>
        <strain evidence="3 4">MG-N-17</strain>
    </source>
</reference>
<dbReference type="EMBL" id="VAUV01000008">
    <property type="protein sequence ID" value="TLD70487.1"/>
    <property type="molecule type" value="Genomic_DNA"/>
</dbReference>
<comment type="caution">
    <text evidence="3">The sequence shown here is derived from an EMBL/GenBank/DDBJ whole genome shotgun (WGS) entry which is preliminary data.</text>
</comment>
<keyword evidence="4" id="KW-1185">Reference proteome</keyword>
<evidence type="ECO:0000313" key="3">
    <source>
        <dbReference type="EMBL" id="TLD70487.1"/>
    </source>
</evidence>
<evidence type="ECO:0000256" key="2">
    <source>
        <dbReference type="SAM" id="SignalP"/>
    </source>
</evidence>
<keyword evidence="2" id="KW-0732">Signal</keyword>
<dbReference type="OrthoDB" id="195063at2"/>
<name>A0A5R8KE06_9BACT</name>
<protein>
    <recommendedName>
        <fullName evidence="5">DUF5666 domain-containing protein</fullName>
    </recommendedName>
</protein>
<evidence type="ECO:0000313" key="4">
    <source>
        <dbReference type="Proteomes" id="UP000306196"/>
    </source>
</evidence>
<feature type="region of interest" description="Disordered" evidence="1">
    <location>
        <begin position="25"/>
        <end position="50"/>
    </location>
</feature>
<proteinExistence type="predicted"/>
<feature type="compositionally biased region" description="Basic and acidic residues" evidence="1">
    <location>
        <begin position="143"/>
        <end position="173"/>
    </location>
</feature>
<feature type="region of interest" description="Disordered" evidence="1">
    <location>
        <begin position="124"/>
        <end position="173"/>
    </location>
</feature>
<evidence type="ECO:0008006" key="5">
    <source>
        <dbReference type="Google" id="ProtNLM"/>
    </source>
</evidence>
<organism evidence="3 4">
    <name type="scientific">Phragmitibacter flavus</name>
    <dbReference type="NCBI Taxonomy" id="2576071"/>
    <lineage>
        <taxon>Bacteria</taxon>
        <taxon>Pseudomonadati</taxon>
        <taxon>Verrucomicrobiota</taxon>
        <taxon>Verrucomicrobiia</taxon>
        <taxon>Verrucomicrobiales</taxon>
        <taxon>Verrucomicrobiaceae</taxon>
        <taxon>Phragmitibacter</taxon>
    </lineage>
</organism>
<feature type="signal peptide" evidence="2">
    <location>
        <begin position="1"/>
        <end position="21"/>
    </location>
</feature>
<dbReference type="AlphaFoldDB" id="A0A5R8KE06"/>